<sequence>MSSALSGRIYQGRLDDLLGALEHSPSVRLQGWSRFSASIYFTEAAESKTGYFLNALMSEYRSSIPSSELPALPHAIYGHELHRSMSRSNRPTAISEDCKADGPGTTMSAACHCPSFSQPASPRQAQYSCQAACNNGRDSSSSVVLASSTIRKHKR</sequence>
<gene>
    <name evidence="2" type="ORF">EJ06DRAFT_149407</name>
</gene>
<keyword evidence="3" id="KW-1185">Reference proteome</keyword>
<evidence type="ECO:0000313" key="3">
    <source>
        <dbReference type="Proteomes" id="UP000799640"/>
    </source>
</evidence>
<protein>
    <submittedName>
        <fullName evidence="2">Uncharacterized protein</fullName>
    </submittedName>
</protein>
<accession>A0A6G1HN70</accession>
<feature type="region of interest" description="Disordered" evidence="1">
    <location>
        <begin position="133"/>
        <end position="155"/>
    </location>
</feature>
<proteinExistence type="predicted"/>
<feature type="compositionally biased region" description="Low complexity" evidence="1">
    <location>
        <begin position="139"/>
        <end position="148"/>
    </location>
</feature>
<name>A0A6G1HN70_9PEZI</name>
<dbReference type="Proteomes" id="UP000799640">
    <property type="component" value="Unassembled WGS sequence"/>
</dbReference>
<evidence type="ECO:0000313" key="2">
    <source>
        <dbReference type="EMBL" id="KAF2397442.1"/>
    </source>
</evidence>
<dbReference type="EMBL" id="ML996703">
    <property type="protein sequence ID" value="KAF2397442.1"/>
    <property type="molecule type" value="Genomic_DNA"/>
</dbReference>
<organism evidence="2 3">
    <name type="scientific">Trichodelitschia bisporula</name>
    <dbReference type="NCBI Taxonomy" id="703511"/>
    <lineage>
        <taxon>Eukaryota</taxon>
        <taxon>Fungi</taxon>
        <taxon>Dikarya</taxon>
        <taxon>Ascomycota</taxon>
        <taxon>Pezizomycotina</taxon>
        <taxon>Dothideomycetes</taxon>
        <taxon>Dothideomycetes incertae sedis</taxon>
        <taxon>Phaeotrichales</taxon>
        <taxon>Phaeotrichaceae</taxon>
        <taxon>Trichodelitschia</taxon>
    </lineage>
</organism>
<dbReference type="AlphaFoldDB" id="A0A6G1HN70"/>
<evidence type="ECO:0000256" key="1">
    <source>
        <dbReference type="SAM" id="MobiDB-lite"/>
    </source>
</evidence>
<reference evidence="2" key="1">
    <citation type="journal article" date="2020" name="Stud. Mycol.">
        <title>101 Dothideomycetes genomes: a test case for predicting lifestyles and emergence of pathogens.</title>
        <authorList>
            <person name="Haridas S."/>
            <person name="Albert R."/>
            <person name="Binder M."/>
            <person name="Bloem J."/>
            <person name="Labutti K."/>
            <person name="Salamov A."/>
            <person name="Andreopoulos B."/>
            <person name="Baker S."/>
            <person name="Barry K."/>
            <person name="Bills G."/>
            <person name="Bluhm B."/>
            <person name="Cannon C."/>
            <person name="Castanera R."/>
            <person name="Culley D."/>
            <person name="Daum C."/>
            <person name="Ezra D."/>
            <person name="Gonzalez J."/>
            <person name="Henrissat B."/>
            <person name="Kuo A."/>
            <person name="Liang C."/>
            <person name="Lipzen A."/>
            <person name="Lutzoni F."/>
            <person name="Magnuson J."/>
            <person name="Mondo S."/>
            <person name="Nolan M."/>
            <person name="Ohm R."/>
            <person name="Pangilinan J."/>
            <person name="Park H.-J."/>
            <person name="Ramirez L."/>
            <person name="Alfaro M."/>
            <person name="Sun H."/>
            <person name="Tritt A."/>
            <person name="Yoshinaga Y."/>
            <person name="Zwiers L.-H."/>
            <person name="Turgeon B."/>
            <person name="Goodwin S."/>
            <person name="Spatafora J."/>
            <person name="Crous P."/>
            <person name="Grigoriev I."/>
        </authorList>
    </citation>
    <scope>NUCLEOTIDE SEQUENCE</scope>
    <source>
        <strain evidence="2">CBS 262.69</strain>
    </source>
</reference>